<protein>
    <submittedName>
        <fullName evidence="2">Uncharacterized protein</fullName>
    </submittedName>
</protein>
<accession>A0AAE1UJ45</accession>
<comment type="caution">
    <text evidence="2">The sequence shown here is derived from an EMBL/GenBank/DDBJ whole genome shotgun (WGS) entry which is preliminary data.</text>
</comment>
<sequence length="115" mass="11655">MVVVVVVVVSGDKNSGGGGGGDSDGDRDSGGGGGGGDSDGGDRVVASSRVTQCLSNSGGGRTVRAVSRSLTLAAQPSHVPNLSHTDRIYPSNKGQSRDKPQWDMLIKSTDSSRRV</sequence>
<dbReference type="Proteomes" id="UP001292094">
    <property type="component" value="Unassembled WGS sequence"/>
</dbReference>
<proteinExistence type="predicted"/>
<organism evidence="2 3">
    <name type="scientific">Petrolisthes manimaculis</name>
    <dbReference type="NCBI Taxonomy" id="1843537"/>
    <lineage>
        <taxon>Eukaryota</taxon>
        <taxon>Metazoa</taxon>
        <taxon>Ecdysozoa</taxon>
        <taxon>Arthropoda</taxon>
        <taxon>Crustacea</taxon>
        <taxon>Multicrustacea</taxon>
        <taxon>Malacostraca</taxon>
        <taxon>Eumalacostraca</taxon>
        <taxon>Eucarida</taxon>
        <taxon>Decapoda</taxon>
        <taxon>Pleocyemata</taxon>
        <taxon>Anomura</taxon>
        <taxon>Galatheoidea</taxon>
        <taxon>Porcellanidae</taxon>
        <taxon>Petrolisthes</taxon>
    </lineage>
</organism>
<evidence type="ECO:0000313" key="2">
    <source>
        <dbReference type="EMBL" id="KAK4322266.1"/>
    </source>
</evidence>
<evidence type="ECO:0000313" key="3">
    <source>
        <dbReference type="Proteomes" id="UP001292094"/>
    </source>
</evidence>
<feature type="region of interest" description="Disordered" evidence="1">
    <location>
        <begin position="9"/>
        <end position="44"/>
    </location>
</feature>
<gene>
    <name evidence="2" type="ORF">Pmani_006966</name>
</gene>
<feature type="region of interest" description="Disordered" evidence="1">
    <location>
        <begin position="76"/>
        <end position="115"/>
    </location>
</feature>
<keyword evidence="3" id="KW-1185">Reference proteome</keyword>
<evidence type="ECO:0000256" key="1">
    <source>
        <dbReference type="SAM" id="MobiDB-lite"/>
    </source>
</evidence>
<dbReference type="EMBL" id="JAWZYT010000530">
    <property type="protein sequence ID" value="KAK4322266.1"/>
    <property type="molecule type" value="Genomic_DNA"/>
</dbReference>
<reference evidence="2" key="1">
    <citation type="submission" date="2023-11" db="EMBL/GenBank/DDBJ databases">
        <title>Genome assemblies of two species of porcelain crab, Petrolisthes cinctipes and Petrolisthes manimaculis (Anomura: Porcellanidae).</title>
        <authorList>
            <person name="Angst P."/>
        </authorList>
    </citation>
    <scope>NUCLEOTIDE SEQUENCE</scope>
    <source>
        <strain evidence="2">PB745_02</strain>
        <tissue evidence="2">Gill</tissue>
    </source>
</reference>
<name>A0AAE1UJ45_9EUCA</name>
<dbReference type="AlphaFoldDB" id="A0AAE1UJ45"/>